<dbReference type="Pfam" id="PF13549">
    <property type="entry name" value="ATP-grasp_5"/>
    <property type="match status" value="1"/>
</dbReference>
<gene>
    <name evidence="1" type="ORF">JOF36_003879</name>
</gene>
<dbReference type="Gene3D" id="3.30.470.20">
    <property type="entry name" value="ATP-grasp fold, B domain"/>
    <property type="match status" value="1"/>
</dbReference>
<reference evidence="1 2" key="1">
    <citation type="submission" date="2021-03" db="EMBL/GenBank/DDBJ databases">
        <title>Sequencing the genomes of 1000 actinobacteria strains.</title>
        <authorList>
            <person name="Klenk H.-P."/>
        </authorList>
    </citation>
    <scope>NUCLEOTIDE SEQUENCE [LARGE SCALE GENOMIC DNA]</scope>
    <source>
        <strain evidence="1 2">DSM 45256</strain>
    </source>
</reference>
<dbReference type="SUPFAM" id="SSF56059">
    <property type="entry name" value="Glutathione synthetase ATP-binding domain-like"/>
    <property type="match status" value="1"/>
</dbReference>
<protein>
    <submittedName>
        <fullName evidence="1">Acyl-CoA synthetase (NDP forming)</fullName>
    </submittedName>
</protein>
<proteinExistence type="predicted"/>
<sequence>MLDLDSEAEVRDGVEHLARRFGSRLDGVLVQPTAPPGVEVLVGMTLDEVVGPMLTLGRGGTATDLLGDGRRHLLVPAGASEAGGALEQAGLGAAVLGRHSLRCRTW</sequence>
<dbReference type="Gene3D" id="3.30.1490.20">
    <property type="entry name" value="ATP-grasp fold, A domain"/>
    <property type="match status" value="1"/>
</dbReference>
<accession>A0ABS4VWT0</accession>
<organism evidence="1 2">
    <name type="scientific">Pseudonocardia parietis</name>
    <dbReference type="NCBI Taxonomy" id="570936"/>
    <lineage>
        <taxon>Bacteria</taxon>
        <taxon>Bacillati</taxon>
        <taxon>Actinomycetota</taxon>
        <taxon>Actinomycetes</taxon>
        <taxon>Pseudonocardiales</taxon>
        <taxon>Pseudonocardiaceae</taxon>
        <taxon>Pseudonocardia</taxon>
    </lineage>
</organism>
<comment type="caution">
    <text evidence="1">The sequence shown here is derived from an EMBL/GenBank/DDBJ whole genome shotgun (WGS) entry which is preliminary data.</text>
</comment>
<dbReference type="RefSeq" id="WP_210028560.1">
    <property type="nucleotide sequence ID" value="NZ_JAGINU010000001.1"/>
</dbReference>
<keyword evidence="2" id="KW-1185">Reference proteome</keyword>
<evidence type="ECO:0000313" key="2">
    <source>
        <dbReference type="Proteomes" id="UP001519295"/>
    </source>
</evidence>
<evidence type="ECO:0000313" key="1">
    <source>
        <dbReference type="EMBL" id="MBP2368183.1"/>
    </source>
</evidence>
<dbReference type="Proteomes" id="UP001519295">
    <property type="component" value="Unassembled WGS sequence"/>
</dbReference>
<dbReference type="EMBL" id="JAGINU010000001">
    <property type="protein sequence ID" value="MBP2368183.1"/>
    <property type="molecule type" value="Genomic_DNA"/>
</dbReference>
<name>A0ABS4VWT0_9PSEU</name>
<dbReference type="InterPro" id="IPR013815">
    <property type="entry name" value="ATP_grasp_subdomain_1"/>
</dbReference>